<dbReference type="RefSeq" id="WP_309548776.1">
    <property type="nucleotide sequence ID" value="NZ_CP133762.1"/>
</dbReference>
<gene>
    <name evidence="1" type="ORF">RGF97_15965</name>
</gene>
<name>A0ABY9RV18_9ACTN</name>
<evidence type="ECO:0000313" key="1">
    <source>
        <dbReference type="EMBL" id="WMX46044.1"/>
    </source>
</evidence>
<organism evidence="1 2">
    <name type="scientific">Streptomyces roseicoloratus</name>
    <dbReference type="NCBI Taxonomy" id="2508722"/>
    <lineage>
        <taxon>Bacteria</taxon>
        <taxon>Bacillati</taxon>
        <taxon>Actinomycetota</taxon>
        <taxon>Actinomycetes</taxon>
        <taxon>Kitasatosporales</taxon>
        <taxon>Streptomycetaceae</taxon>
        <taxon>Streptomyces</taxon>
    </lineage>
</organism>
<sequence>MGPAPSLDTPAVLLYRLDTAIMLALVFHSVTPDAERAQVLTARAAHLLAQLHAAVRPADTTGSSHERGKQR</sequence>
<dbReference type="Proteomes" id="UP001250858">
    <property type="component" value="Chromosome"/>
</dbReference>
<protein>
    <submittedName>
        <fullName evidence="1">Uncharacterized protein</fullName>
    </submittedName>
</protein>
<proteinExistence type="predicted"/>
<reference evidence="1 2" key="1">
    <citation type="submission" date="2023-09" db="EMBL/GenBank/DDBJ databases">
        <title>Complete genome of Streptomyces roseicoloratus T14.</title>
        <authorList>
            <person name="Bashizi T."/>
            <person name="Kim M.-J."/>
            <person name="Lee G."/>
            <person name="Tagele S.B."/>
            <person name="Shin J.-H."/>
        </authorList>
    </citation>
    <scope>NUCLEOTIDE SEQUENCE [LARGE SCALE GENOMIC DNA]</scope>
    <source>
        <strain evidence="1 2">T14</strain>
    </source>
</reference>
<accession>A0ABY9RV18</accession>
<keyword evidence="2" id="KW-1185">Reference proteome</keyword>
<dbReference type="EMBL" id="CP133762">
    <property type="protein sequence ID" value="WMX46044.1"/>
    <property type="molecule type" value="Genomic_DNA"/>
</dbReference>
<evidence type="ECO:0000313" key="2">
    <source>
        <dbReference type="Proteomes" id="UP001250858"/>
    </source>
</evidence>